<proteinExistence type="predicted"/>
<reference evidence="1 2" key="1">
    <citation type="submission" date="2013-08" db="EMBL/GenBank/DDBJ databases">
        <title>The genome sequence of Knoellia aerolata.</title>
        <authorList>
            <person name="Zhu W."/>
            <person name="Wang G."/>
        </authorList>
    </citation>
    <scope>NUCLEOTIDE SEQUENCE [LARGE SCALE GENOMIC DNA]</scope>
    <source>
        <strain evidence="1 2">DSM 18566</strain>
    </source>
</reference>
<accession>A0A0A0K122</accession>
<dbReference type="SUPFAM" id="SSF56112">
    <property type="entry name" value="Protein kinase-like (PK-like)"/>
    <property type="match status" value="1"/>
</dbReference>
<name>A0A0A0K122_9MICO</name>
<evidence type="ECO:0000313" key="2">
    <source>
        <dbReference type="Proteomes" id="UP000030013"/>
    </source>
</evidence>
<evidence type="ECO:0000313" key="1">
    <source>
        <dbReference type="EMBL" id="KGN41476.1"/>
    </source>
</evidence>
<dbReference type="InterPro" id="IPR018721">
    <property type="entry name" value="DUF2252"/>
</dbReference>
<protein>
    <recommendedName>
        <fullName evidence="3">DUF2252 domain-containing protein</fullName>
    </recommendedName>
</protein>
<dbReference type="AlphaFoldDB" id="A0A0A0K122"/>
<dbReference type="PANTHER" id="PTHR39441">
    <property type="entry name" value="DUF2252 DOMAIN-CONTAINING PROTEIN"/>
    <property type="match status" value="1"/>
</dbReference>
<evidence type="ECO:0008006" key="3">
    <source>
        <dbReference type="Google" id="ProtNLM"/>
    </source>
</evidence>
<dbReference type="PANTHER" id="PTHR39441:SF1">
    <property type="entry name" value="DUF2252 DOMAIN-CONTAINING PROTEIN"/>
    <property type="match status" value="1"/>
</dbReference>
<dbReference type="InterPro" id="IPR011009">
    <property type="entry name" value="Kinase-like_dom_sf"/>
</dbReference>
<dbReference type="EMBL" id="AVPL01000017">
    <property type="protein sequence ID" value="KGN41476.1"/>
    <property type="molecule type" value="Genomic_DNA"/>
</dbReference>
<dbReference type="Proteomes" id="UP000030013">
    <property type="component" value="Unassembled WGS sequence"/>
</dbReference>
<dbReference type="Pfam" id="PF10009">
    <property type="entry name" value="DUF2252"/>
    <property type="match status" value="1"/>
</dbReference>
<keyword evidence="2" id="KW-1185">Reference proteome</keyword>
<gene>
    <name evidence="1" type="ORF">N801_07325</name>
</gene>
<dbReference type="eggNOG" id="COG4320">
    <property type="taxonomic scope" value="Bacteria"/>
</dbReference>
<comment type="caution">
    <text evidence="1">The sequence shown here is derived from an EMBL/GenBank/DDBJ whole genome shotgun (WGS) entry which is preliminary data.</text>
</comment>
<dbReference type="STRING" id="1385519.N801_07325"/>
<organism evidence="1 2">
    <name type="scientific">Knoellia aerolata DSM 18566</name>
    <dbReference type="NCBI Taxonomy" id="1385519"/>
    <lineage>
        <taxon>Bacteria</taxon>
        <taxon>Bacillati</taxon>
        <taxon>Actinomycetota</taxon>
        <taxon>Actinomycetes</taxon>
        <taxon>Micrococcales</taxon>
        <taxon>Intrasporangiaceae</taxon>
        <taxon>Knoellia</taxon>
    </lineage>
</organism>
<sequence length="440" mass="49188">MPRTESSSSRRQVIVDVLRESFGEAMAAEPTAYRAKFRSMAHDPHSFYRGAAGVFYRDVTRMDAPYVDDRSSRIWVHGDLHVENFGTYLNAGGRLVFDVNDFDEAYLGHFTWDLLRFSTSLAVLGWQKALPDETVRGLIEGYLRAYLRQVNHYRDVPGDTDFALRLDNARGPVLAALRKAREVRRVDLLDTLTTVEDHQRLFVATGGARRIGKAERSTVMDAFERYLETIPEDKRSRTPVFYDVRDVVATVSHGIGSAGMPSYTLLLEGHSQALENDVLVEMKQASIPVLRRFVDSADVEAAFEHEAHRTVVSQRALQAHTDALLGHTTIDGVGFVLSEISPYEVDLAWHDLSEPDEIGIVVRQLGQATAKIHCASDEDSDQELVDFQVEEAVAGSVEGRRTEFTAWVVQRAMAYAGQVRTDHALFVEAFRDGGLGIEAV</sequence>
<dbReference type="RefSeq" id="WP_035936275.1">
    <property type="nucleotide sequence ID" value="NZ_AVPL01000017.1"/>
</dbReference>
<dbReference type="OrthoDB" id="1491115at2"/>